<gene>
    <name evidence="1" type="ORF">IV67_GL000041</name>
</gene>
<organism evidence="1 2">
    <name type="scientific">Weissella minor</name>
    <dbReference type="NCBI Taxonomy" id="1620"/>
    <lineage>
        <taxon>Bacteria</taxon>
        <taxon>Bacillati</taxon>
        <taxon>Bacillota</taxon>
        <taxon>Bacilli</taxon>
        <taxon>Lactobacillales</taxon>
        <taxon>Lactobacillaceae</taxon>
        <taxon>Weissella</taxon>
    </lineage>
</organism>
<evidence type="ECO:0000313" key="2">
    <source>
        <dbReference type="Proteomes" id="UP000051673"/>
    </source>
</evidence>
<evidence type="ECO:0000313" key="1">
    <source>
        <dbReference type="EMBL" id="KRN77253.1"/>
    </source>
</evidence>
<dbReference type="Proteomes" id="UP000051673">
    <property type="component" value="Unassembled WGS sequence"/>
</dbReference>
<protein>
    <submittedName>
        <fullName evidence="1">Uncharacterized protein</fullName>
    </submittedName>
</protein>
<accession>A0A0R2JPD0</accession>
<keyword evidence="2" id="KW-1185">Reference proteome</keyword>
<dbReference type="NCBIfam" id="TIGR01636">
    <property type="entry name" value="phage_rinA"/>
    <property type="match status" value="1"/>
</dbReference>
<reference evidence="1 2" key="1">
    <citation type="journal article" date="2015" name="Genome Announc.">
        <title>Expanding the biotechnology potential of lactobacilli through comparative genomics of 213 strains and associated genera.</title>
        <authorList>
            <person name="Sun Z."/>
            <person name="Harris H.M."/>
            <person name="McCann A."/>
            <person name="Guo C."/>
            <person name="Argimon S."/>
            <person name="Zhang W."/>
            <person name="Yang X."/>
            <person name="Jeffery I.B."/>
            <person name="Cooney J.C."/>
            <person name="Kagawa T.F."/>
            <person name="Liu W."/>
            <person name="Song Y."/>
            <person name="Salvetti E."/>
            <person name="Wrobel A."/>
            <person name="Rasinkangas P."/>
            <person name="Parkhill J."/>
            <person name="Rea M.C."/>
            <person name="O'Sullivan O."/>
            <person name="Ritari J."/>
            <person name="Douillard F.P."/>
            <person name="Paul Ross R."/>
            <person name="Yang R."/>
            <person name="Briner A.E."/>
            <person name="Felis G.E."/>
            <person name="de Vos W.M."/>
            <person name="Barrangou R."/>
            <person name="Klaenhammer T.R."/>
            <person name="Caufield P.W."/>
            <person name="Cui Y."/>
            <person name="Zhang H."/>
            <person name="O'Toole P.W."/>
        </authorList>
    </citation>
    <scope>NUCLEOTIDE SEQUENCE [LARGE SCALE GENOMIC DNA]</scope>
    <source>
        <strain evidence="1 2">DSM 20014</strain>
    </source>
</reference>
<dbReference type="EMBL" id="JQCD01000022">
    <property type="protein sequence ID" value="KRN77253.1"/>
    <property type="molecule type" value="Genomic_DNA"/>
</dbReference>
<comment type="caution">
    <text evidence="1">The sequence shown here is derived from an EMBL/GenBank/DDBJ whole genome shotgun (WGS) entry which is preliminary data.</text>
</comment>
<dbReference type="InterPro" id="IPR006523">
    <property type="entry name" value="RinA"/>
</dbReference>
<proteinExistence type="predicted"/>
<name>A0A0R2JPD0_9LACO</name>
<sequence>MEDESLADKYDKMLEKFFTGGLDLEIKMREEELRHPQLAIDENIGGSRAQNKRSYSVENTMVKIESDETLNKLKEQRRAIVETIKTFDREHNEVVSQHYRQRISWDMIATLHFTDRRTVIRWRDEFKDYLLSWNRSIFD</sequence>
<dbReference type="AlphaFoldDB" id="A0A0R2JPD0"/>
<dbReference type="PATRIC" id="fig|1620.3.peg.43"/>